<organism evidence="4">
    <name type="scientific">freshwater metagenome</name>
    <dbReference type="NCBI Taxonomy" id="449393"/>
    <lineage>
        <taxon>unclassified sequences</taxon>
        <taxon>metagenomes</taxon>
        <taxon>ecological metagenomes</taxon>
    </lineage>
</organism>
<evidence type="ECO:0000256" key="1">
    <source>
        <dbReference type="SAM" id="Phobius"/>
    </source>
</evidence>
<feature type="transmembrane region" description="Helical" evidence="1">
    <location>
        <begin position="12"/>
        <end position="35"/>
    </location>
</feature>
<dbReference type="EMBL" id="CAFBQF010000129">
    <property type="protein sequence ID" value="CAB5057197.1"/>
    <property type="molecule type" value="Genomic_DNA"/>
</dbReference>
<evidence type="ECO:0000313" key="5">
    <source>
        <dbReference type="EMBL" id="CAB5057197.1"/>
    </source>
</evidence>
<accession>A0A6J7SQK5</accession>
<sequence length="123" mass="13161">MRPPVSILPRWTAALLGVEILALLVLALSFTYFLLTGSPRHLAAAIFEIALFLAGAVGLLYATKGMREGRHFGRSPSIVANIIALPIAYSQGQAGNYWIAIPLALIALAVIYGVSRTLRGESK</sequence>
<evidence type="ECO:0000313" key="2">
    <source>
        <dbReference type="EMBL" id="CAB4718299.1"/>
    </source>
</evidence>
<protein>
    <submittedName>
        <fullName evidence="4">Unannotated protein</fullName>
    </submittedName>
</protein>
<evidence type="ECO:0000313" key="3">
    <source>
        <dbReference type="EMBL" id="CAB4787296.1"/>
    </source>
</evidence>
<dbReference type="EMBL" id="CAFBQA010000164">
    <property type="protein sequence ID" value="CAB5043226.1"/>
    <property type="molecule type" value="Genomic_DNA"/>
</dbReference>
<feature type="transmembrane region" description="Helical" evidence="1">
    <location>
        <begin position="72"/>
        <end position="89"/>
    </location>
</feature>
<keyword evidence="1" id="KW-1133">Transmembrane helix</keyword>
<gene>
    <name evidence="2" type="ORF">UFOPK2593_01537</name>
    <name evidence="3" type="ORF">UFOPK2894_01560</name>
    <name evidence="4" type="ORF">UFOPK4234_01698</name>
    <name evidence="5" type="ORF">UFOPK4295_01584</name>
</gene>
<name>A0A6J7SQK5_9ZZZZ</name>
<dbReference type="EMBL" id="CAEZZQ010000148">
    <property type="protein sequence ID" value="CAB4787296.1"/>
    <property type="molecule type" value="Genomic_DNA"/>
</dbReference>
<reference evidence="4" key="1">
    <citation type="submission" date="2020-05" db="EMBL/GenBank/DDBJ databases">
        <authorList>
            <person name="Chiriac C."/>
            <person name="Salcher M."/>
            <person name="Ghai R."/>
            <person name="Kavagutti S V."/>
        </authorList>
    </citation>
    <scope>NUCLEOTIDE SEQUENCE</scope>
</reference>
<proteinExistence type="predicted"/>
<keyword evidence="1" id="KW-0472">Membrane</keyword>
<evidence type="ECO:0000313" key="4">
    <source>
        <dbReference type="EMBL" id="CAB5043226.1"/>
    </source>
</evidence>
<keyword evidence="1" id="KW-0812">Transmembrane</keyword>
<dbReference type="AlphaFoldDB" id="A0A6J7SQK5"/>
<feature type="transmembrane region" description="Helical" evidence="1">
    <location>
        <begin position="95"/>
        <end position="114"/>
    </location>
</feature>
<feature type="transmembrane region" description="Helical" evidence="1">
    <location>
        <begin position="41"/>
        <end position="60"/>
    </location>
</feature>
<dbReference type="EMBL" id="CAEZXW010000160">
    <property type="protein sequence ID" value="CAB4718299.1"/>
    <property type="molecule type" value="Genomic_DNA"/>
</dbReference>